<name>A0A8H8U843_9HELO</name>
<proteinExistence type="predicted"/>
<comment type="caution">
    <text evidence="3">The sequence shown here is derived from an EMBL/GenBank/DDBJ whole genome shotgun (WGS) entry which is preliminary data.</text>
</comment>
<keyword evidence="2" id="KW-1133">Transmembrane helix</keyword>
<dbReference type="SUPFAM" id="SSF48652">
    <property type="entry name" value="Tetraspanin"/>
    <property type="match status" value="1"/>
</dbReference>
<evidence type="ECO:0000256" key="1">
    <source>
        <dbReference type="SAM" id="MobiDB-lite"/>
    </source>
</evidence>
<feature type="transmembrane region" description="Helical" evidence="2">
    <location>
        <begin position="40"/>
        <end position="63"/>
    </location>
</feature>
<evidence type="ECO:0000256" key="2">
    <source>
        <dbReference type="SAM" id="Phobius"/>
    </source>
</evidence>
<feature type="region of interest" description="Disordered" evidence="1">
    <location>
        <begin position="254"/>
        <end position="305"/>
    </location>
</feature>
<dbReference type="AlphaFoldDB" id="A0A8H8U843"/>
<dbReference type="GO" id="GO:0016020">
    <property type="term" value="C:membrane"/>
    <property type="evidence" value="ECO:0007669"/>
    <property type="project" value="InterPro"/>
</dbReference>
<protein>
    <recommendedName>
        <fullName evidence="5">Tetraspanin Tsp3</fullName>
    </recommendedName>
</protein>
<gene>
    <name evidence="3" type="ORF">LSUB1_G006532</name>
</gene>
<dbReference type="EMBL" id="QGMJ01000583">
    <property type="protein sequence ID" value="TVY34927.1"/>
    <property type="molecule type" value="Genomic_DNA"/>
</dbReference>
<evidence type="ECO:0000313" key="3">
    <source>
        <dbReference type="EMBL" id="TVY34927.1"/>
    </source>
</evidence>
<keyword evidence="2" id="KW-0812">Transmembrane</keyword>
<dbReference type="Proteomes" id="UP000462212">
    <property type="component" value="Unassembled WGS sequence"/>
</dbReference>
<feature type="transmembrane region" description="Helical" evidence="2">
    <location>
        <begin position="75"/>
        <end position="97"/>
    </location>
</feature>
<evidence type="ECO:0008006" key="5">
    <source>
        <dbReference type="Google" id="ProtNLM"/>
    </source>
</evidence>
<feature type="compositionally biased region" description="Basic and acidic residues" evidence="1">
    <location>
        <begin position="296"/>
        <end position="305"/>
    </location>
</feature>
<reference evidence="3 4" key="1">
    <citation type="submission" date="2018-05" db="EMBL/GenBank/DDBJ databases">
        <title>Genome sequencing and assembly of the regulated plant pathogen Lachnellula willkommii and related sister species for the development of diagnostic species identification markers.</title>
        <authorList>
            <person name="Giroux E."/>
            <person name="Bilodeau G."/>
        </authorList>
    </citation>
    <scope>NUCLEOTIDE SEQUENCE [LARGE SCALE GENOMIC DNA]</scope>
    <source>
        <strain evidence="3 4">CBS 197.66</strain>
    </source>
</reference>
<feature type="transmembrane region" description="Helical" evidence="2">
    <location>
        <begin position="178"/>
        <end position="198"/>
    </location>
</feature>
<keyword evidence="4" id="KW-1185">Reference proteome</keyword>
<feature type="compositionally biased region" description="Basic and acidic residues" evidence="1">
    <location>
        <begin position="254"/>
        <end position="275"/>
    </location>
</feature>
<dbReference type="InterPro" id="IPR008952">
    <property type="entry name" value="Tetraspanin_EC2_sf"/>
</dbReference>
<dbReference type="OrthoDB" id="71600at2759"/>
<sequence length="305" mass="33745">MAIWHQVFLLAGPLLLLVLTAIAGYAYSQINYLNLPIPPALSLFTVVLPLITGVSTQGVYSLIRRSTKKEQFQLTIPLIAVIGFQLIYETMVATLALTHMIPPNALSCELDHRWMKLYRNKDARGIRTIQDTFECCGLNSVVDRAFPFGQPSTCATNYGRSQSCFGEWRRAEQVNAGLLFLVAVVVFALKVGSIFTLLSSASWTHLPLVRAFKRIGNSAQNGDEDARATMRRLIEGGPVEEPYLDDPEAARANEIHRTPFDDPEAARANENENHGPRVQPSALGETSNEWADDDEQGARDARVSS</sequence>
<organism evidence="3 4">
    <name type="scientific">Lachnellula subtilissima</name>
    <dbReference type="NCBI Taxonomy" id="602034"/>
    <lineage>
        <taxon>Eukaryota</taxon>
        <taxon>Fungi</taxon>
        <taxon>Dikarya</taxon>
        <taxon>Ascomycota</taxon>
        <taxon>Pezizomycotina</taxon>
        <taxon>Leotiomycetes</taxon>
        <taxon>Helotiales</taxon>
        <taxon>Lachnaceae</taxon>
        <taxon>Lachnellula</taxon>
    </lineage>
</organism>
<keyword evidence="2" id="KW-0472">Membrane</keyword>
<evidence type="ECO:0000313" key="4">
    <source>
        <dbReference type="Proteomes" id="UP000462212"/>
    </source>
</evidence>
<feature type="transmembrane region" description="Helical" evidence="2">
    <location>
        <begin position="7"/>
        <end position="28"/>
    </location>
</feature>
<accession>A0A8H8U843</accession>